<dbReference type="PROSITE" id="PS51819">
    <property type="entry name" value="VOC"/>
    <property type="match status" value="1"/>
</dbReference>
<evidence type="ECO:0000256" key="5">
    <source>
        <dbReference type="ARBA" id="ARBA00032460"/>
    </source>
</evidence>
<dbReference type="GO" id="GO:0004462">
    <property type="term" value="F:lactoylglutathione lyase activity"/>
    <property type="evidence" value="ECO:0007669"/>
    <property type="project" value="UniProtKB-EC"/>
</dbReference>
<evidence type="ECO:0000256" key="7">
    <source>
        <dbReference type="ARBA" id="ARBA00048273"/>
    </source>
</evidence>
<evidence type="ECO:0000259" key="8">
    <source>
        <dbReference type="PROSITE" id="PS51819"/>
    </source>
</evidence>
<dbReference type="SUPFAM" id="SSF54593">
    <property type="entry name" value="Glyoxalase/Bleomycin resistance protein/Dihydroxybiphenyl dioxygenase"/>
    <property type="match status" value="1"/>
</dbReference>
<evidence type="ECO:0000256" key="3">
    <source>
        <dbReference type="ARBA" id="ARBA00030537"/>
    </source>
</evidence>
<dbReference type="PANTHER" id="PTHR46036:SF5">
    <property type="entry name" value="LACTOYLGLUTATHIONE LYASE"/>
    <property type="match status" value="1"/>
</dbReference>
<proteinExistence type="predicted"/>
<accession>A0ABW0GWX3</accession>
<dbReference type="InterPro" id="IPR037523">
    <property type="entry name" value="VOC_core"/>
</dbReference>
<evidence type="ECO:0000256" key="6">
    <source>
        <dbReference type="ARBA" id="ARBA00033298"/>
    </source>
</evidence>
<dbReference type="InterPro" id="IPR004360">
    <property type="entry name" value="Glyas_Fos-R_dOase_dom"/>
</dbReference>
<dbReference type="InterPro" id="IPR029068">
    <property type="entry name" value="Glyas_Bleomycin-R_OHBP_Dase"/>
</dbReference>
<evidence type="ECO:0000256" key="4">
    <source>
        <dbReference type="ARBA" id="ARBA00030892"/>
    </source>
</evidence>
<organism evidence="9 10">
    <name type="scientific">Aquamicrobium segne</name>
    <dbReference type="NCBI Taxonomy" id="469547"/>
    <lineage>
        <taxon>Bacteria</taxon>
        <taxon>Pseudomonadati</taxon>
        <taxon>Pseudomonadota</taxon>
        <taxon>Alphaproteobacteria</taxon>
        <taxon>Hyphomicrobiales</taxon>
        <taxon>Phyllobacteriaceae</taxon>
        <taxon>Aquamicrobium</taxon>
    </lineage>
</organism>
<evidence type="ECO:0000256" key="1">
    <source>
        <dbReference type="ARBA" id="ARBA00001967"/>
    </source>
</evidence>
<dbReference type="PANTHER" id="PTHR46036">
    <property type="entry name" value="LACTOYLGLUTATHIONE LYASE"/>
    <property type="match status" value="1"/>
</dbReference>
<dbReference type="EMBL" id="JBHSLL010000025">
    <property type="protein sequence ID" value="MFC5386169.1"/>
    <property type="molecule type" value="Genomic_DNA"/>
</dbReference>
<sequence length="129" mass="14179">MSKLLHTMIRISDPVQSLKFYIDIVGMVLVEKLEFPDQRFSLYFIQFEGADAGSQIELTHNWDAVDPYDGGTGYGHMAIGVDDLVGTVEHLRAAGVPILREPGPVIGGTAKIAFVSDPDGYKIELIENE</sequence>
<name>A0ABW0GWX3_9HYPH</name>
<keyword evidence="9" id="KW-0456">Lyase</keyword>
<feature type="domain" description="VOC" evidence="8">
    <location>
        <begin position="3"/>
        <end position="128"/>
    </location>
</feature>
<dbReference type="Gene3D" id="3.10.180.10">
    <property type="entry name" value="2,3-Dihydroxybiphenyl 1,2-Dioxygenase, domain 1"/>
    <property type="match status" value="1"/>
</dbReference>
<dbReference type="RefSeq" id="WP_378229079.1">
    <property type="nucleotide sequence ID" value="NZ_JBHSLL010000025.1"/>
</dbReference>
<dbReference type="NCBIfam" id="TIGR00068">
    <property type="entry name" value="glyox_I"/>
    <property type="match status" value="1"/>
</dbReference>
<reference evidence="10" key="1">
    <citation type="journal article" date="2019" name="Int. J. Syst. Evol. Microbiol.">
        <title>The Global Catalogue of Microorganisms (GCM) 10K type strain sequencing project: providing services to taxonomists for standard genome sequencing and annotation.</title>
        <authorList>
            <consortium name="The Broad Institute Genomics Platform"/>
            <consortium name="The Broad Institute Genome Sequencing Center for Infectious Disease"/>
            <person name="Wu L."/>
            <person name="Ma J."/>
        </authorList>
    </citation>
    <scope>NUCLEOTIDE SEQUENCE [LARGE SCALE GENOMIC DNA]</scope>
    <source>
        <strain evidence="10">CGMCC 4.1415</strain>
    </source>
</reference>
<gene>
    <name evidence="9" type="primary">gloA</name>
    <name evidence="9" type="ORF">ACFPLB_09340</name>
</gene>
<comment type="cofactor">
    <cofactor evidence="1">
        <name>Ni(2+)</name>
        <dbReference type="ChEBI" id="CHEBI:49786"/>
    </cofactor>
</comment>
<dbReference type="Pfam" id="PF00903">
    <property type="entry name" value="Glyoxalase"/>
    <property type="match status" value="1"/>
</dbReference>
<keyword evidence="10" id="KW-1185">Reference proteome</keyword>
<dbReference type="Proteomes" id="UP001596016">
    <property type="component" value="Unassembled WGS sequence"/>
</dbReference>
<evidence type="ECO:0000313" key="9">
    <source>
        <dbReference type="EMBL" id="MFC5386169.1"/>
    </source>
</evidence>
<dbReference type="InterPro" id="IPR004361">
    <property type="entry name" value="Glyoxalase_1"/>
</dbReference>
<comment type="caution">
    <text evidence="9">The sequence shown here is derived from an EMBL/GenBank/DDBJ whole genome shotgun (WGS) entry which is preliminary data.</text>
</comment>
<protein>
    <recommendedName>
        <fullName evidence="4">Aldoketomutase</fullName>
    </recommendedName>
    <alternativeName>
        <fullName evidence="3">Glyoxalase I</fullName>
    </alternativeName>
    <alternativeName>
        <fullName evidence="2">Ketone-aldehyde mutase</fullName>
    </alternativeName>
    <alternativeName>
        <fullName evidence="5">Methylglyoxalase</fullName>
    </alternativeName>
    <alternativeName>
        <fullName evidence="6">S-D-lactoylglutathione methylglyoxal lyase</fullName>
    </alternativeName>
</protein>
<evidence type="ECO:0000313" key="10">
    <source>
        <dbReference type="Proteomes" id="UP001596016"/>
    </source>
</evidence>
<comment type="catalytic activity">
    <reaction evidence="7">
        <text>(R)-S-lactoylglutathione = methylglyoxal + glutathione</text>
        <dbReference type="Rhea" id="RHEA:19069"/>
        <dbReference type="ChEBI" id="CHEBI:17158"/>
        <dbReference type="ChEBI" id="CHEBI:57474"/>
        <dbReference type="ChEBI" id="CHEBI:57925"/>
        <dbReference type="EC" id="4.4.1.5"/>
    </reaction>
</comment>
<evidence type="ECO:0000256" key="2">
    <source>
        <dbReference type="ARBA" id="ARBA00030291"/>
    </source>
</evidence>